<evidence type="ECO:0000313" key="2">
    <source>
        <dbReference type="Proteomes" id="UP000237968"/>
    </source>
</evidence>
<keyword evidence="2" id="KW-1185">Reference proteome</keyword>
<dbReference type="Gene3D" id="3.30.1460.10">
    <property type="match status" value="1"/>
</dbReference>
<dbReference type="RefSeq" id="WP_106394461.1">
    <property type="nucleotide sequence ID" value="NZ_PVNK01000229.1"/>
</dbReference>
<organism evidence="1 2">
    <name type="scientific">Enhygromyxa salina</name>
    <dbReference type="NCBI Taxonomy" id="215803"/>
    <lineage>
        <taxon>Bacteria</taxon>
        <taxon>Pseudomonadati</taxon>
        <taxon>Myxococcota</taxon>
        <taxon>Polyangia</taxon>
        <taxon>Nannocystales</taxon>
        <taxon>Nannocystaceae</taxon>
        <taxon>Enhygromyxa</taxon>
    </lineage>
</organism>
<reference evidence="1 2" key="1">
    <citation type="submission" date="2018-03" db="EMBL/GenBank/DDBJ databases">
        <title>Draft Genome Sequences of the Obligatory Marine Myxobacteria Enhygromyxa salina SWB005.</title>
        <authorList>
            <person name="Poehlein A."/>
            <person name="Moghaddam J.A."/>
            <person name="Harms H."/>
            <person name="Alanjari M."/>
            <person name="Koenig G.M."/>
            <person name="Daniel R."/>
            <person name="Schaeberle T.F."/>
        </authorList>
    </citation>
    <scope>NUCLEOTIDE SEQUENCE [LARGE SCALE GENOMIC DNA]</scope>
    <source>
        <strain evidence="1 2">SWB005</strain>
    </source>
</reference>
<proteinExistence type="predicted"/>
<dbReference type="Proteomes" id="UP000237968">
    <property type="component" value="Unassembled WGS sequence"/>
</dbReference>
<evidence type="ECO:0000313" key="1">
    <source>
        <dbReference type="EMBL" id="PRP91891.1"/>
    </source>
</evidence>
<protein>
    <recommendedName>
        <fullName evidence="3">YbjN domain-containing protein</fullName>
    </recommendedName>
</protein>
<gene>
    <name evidence="1" type="ORF">ENSA5_52340</name>
</gene>
<sequence>MSTSADTVESLLFRSGALFDQLDPTTWILHLENRHRSRVVVKVEDPILLFSLPLGFLDDSVAERERLYRTLLELNADFMHNAYAIEGARLVLSGALQTENLDANEFQAIIDDLTMTLDDHLDKLADWKLDTSPTTEA</sequence>
<name>A0A2S9XGS8_9BACT</name>
<dbReference type="AlphaFoldDB" id="A0A2S9XGS8"/>
<dbReference type="InterPro" id="IPR054345">
    <property type="entry name" value="Tir-like"/>
</dbReference>
<evidence type="ECO:0008006" key="3">
    <source>
        <dbReference type="Google" id="ProtNLM"/>
    </source>
</evidence>
<comment type="caution">
    <text evidence="1">The sequence shown here is derived from an EMBL/GenBank/DDBJ whole genome shotgun (WGS) entry which is preliminary data.</text>
</comment>
<dbReference type="Pfam" id="PF22550">
    <property type="entry name" value="CesT_Tir_1"/>
    <property type="match status" value="1"/>
</dbReference>
<accession>A0A2S9XGS8</accession>
<dbReference type="SUPFAM" id="SSF69635">
    <property type="entry name" value="Type III secretory system chaperone-like"/>
    <property type="match status" value="1"/>
</dbReference>
<dbReference type="EMBL" id="PVNK01000229">
    <property type="protein sequence ID" value="PRP91891.1"/>
    <property type="molecule type" value="Genomic_DNA"/>
</dbReference>